<accession>A0A2X2TP97</accession>
<comment type="subcellular location">
    <subcellularLocation>
        <location evidence="1">Membrane</location>
        <topology evidence="1">Multi-pass membrane protein</topology>
    </subcellularLocation>
</comment>
<feature type="transmembrane region" description="Helical" evidence="5">
    <location>
        <begin position="266"/>
        <end position="298"/>
    </location>
</feature>
<gene>
    <name evidence="7" type="ORF">NCTC11546_01458</name>
</gene>
<keyword evidence="3 5" id="KW-1133">Transmembrane helix</keyword>
<feature type="transmembrane region" description="Helical" evidence="5">
    <location>
        <begin position="119"/>
        <end position="135"/>
    </location>
</feature>
<feature type="transmembrane region" description="Helical" evidence="5">
    <location>
        <begin position="141"/>
        <end position="161"/>
    </location>
</feature>
<evidence type="ECO:0000256" key="3">
    <source>
        <dbReference type="ARBA" id="ARBA00022989"/>
    </source>
</evidence>
<feature type="domain" description="O-antigen ligase-related" evidence="6">
    <location>
        <begin position="269"/>
        <end position="398"/>
    </location>
</feature>
<feature type="transmembrane region" description="Helical" evidence="5">
    <location>
        <begin position="38"/>
        <end position="56"/>
    </location>
</feature>
<evidence type="ECO:0000313" key="8">
    <source>
        <dbReference type="Proteomes" id="UP000249891"/>
    </source>
</evidence>
<dbReference type="InterPro" id="IPR007016">
    <property type="entry name" value="O-antigen_ligase-rel_domated"/>
</dbReference>
<dbReference type="GO" id="GO:0016874">
    <property type="term" value="F:ligase activity"/>
    <property type="evidence" value="ECO:0007669"/>
    <property type="project" value="UniProtKB-KW"/>
</dbReference>
<feature type="transmembrane region" description="Helical" evidence="5">
    <location>
        <begin position="68"/>
        <end position="85"/>
    </location>
</feature>
<keyword evidence="2 5" id="KW-0812">Transmembrane</keyword>
<dbReference type="GO" id="GO:0016020">
    <property type="term" value="C:membrane"/>
    <property type="evidence" value="ECO:0007669"/>
    <property type="project" value="UniProtKB-SubCell"/>
</dbReference>
<keyword evidence="7" id="KW-0436">Ligase</keyword>
<dbReference type="AlphaFoldDB" id="A0A2X2TP97"/>
<dbReference type="Pfam" id="PF04932">
    <property type="entry name" value="Wzy_C"/>
    <property type="match status" value="1"/>
</dbReference>
<proteinExistence type="predicted"/>
<evidence type="ECO:0000256" key="5">
    <source>
        <dbReference type="SAM" id="Phobius"/>
    </source>
</evidence>
<dbReference type="RefSeq" id="WP_128091455.1">
    <property type="nucleotide sequence ID" value="NZ_UARG01000017.1"/>
</dbReference>
<feature type="transmembrane region" description="Helical" evidence="5">
    <location>
        <begin position="392"/>
        <end position="410"/>
    </location>
</feature>
<feature type="transmembrane region" description="Helical" evidence="5">
    <location>
        <begin position="416"/>
        <end position="448"/>
    </location>
</feature>
<dbReference type="InterPro" id="IPR051533">
    <property type="entry name" value="WaaL-like"/>
</dbReference>
<evidence type="ECO:0000259" key="6">
    <source>
        <dbReference type="Pfam" id="PF04932"/>
    </source>
</evidence>
<dbReference type="EMBL" id="UARG01000017">
    <property type="protein sequence ID" value="SQA78230.1"/>
    <property type="molecule type" value="Genomic_DNA"/>
</dbReference>
<feature type="transmembrane region" description="Helical" evidence="5">
    <location>
        <begin position="173"/>
        <end position="197"/>
    </location>
</feature>
<feature type="transmembrane region" description="Helical" evidence="5">
    <location>
        <begin position="91"/>
        <end position="107"/>
    </location>
</feature>
<feature type="transmembrane region" description="Helical" evidence="5">
    <location>
        <begin position="238"/>
        <end position="254"/>
    </location>
</feature>
<sequence length="453" mass="52245">MVKRIEKYFSWGSVGLLLLTITYTLFQLDEEALWDVHSFRGILSVIVVVVVAEIYLRRKILFEKLSFFEGLFAVLAAAIVASYLYNFKLNLGLSIVLLLFCLGYGIYKRTFYKPHPIMLSLLAFTVMKLLSVLWATDKTTAFDHIDYYCFFLFLPVISCFYRPEKTTLRAFIYIPFFISLLLLLLTVADYIFLMHYLGKPLVSFLTLDKTYLGQHLDTGFATYYQPIIWSITFHPSKIAWGFLVIWTMGYWLWREEKGRVINTFQFLLYTFLMAMIALILQARVTILGIFILMSLFVWVSLMKRVKKPKLIALFTVIVFVIGSLITKEIITKTTFFNDEGRVKVNEAALVHFKEHPFIGGGAGYETQLIHSLNINLNSLHNEFLTALSDQGLLGLSFLLLFHVLVIYYGLKNKYFLGIYVLLAFSIFNATEGVMGLPICIPFFLFCLIPPKQT</sequence>
<protein>
    <submittedName>
        <fullName evidence="7">Lipid A core - O-antigen ligase and related enzymes</fullName>
    </submittedName>
</protein>
<reference evidence="7 8" key="1">
    <citation type="submission" date="2018-06" db="EMBL/GenBank/DDBJ databases">
        <authorList>
            <consortium name="Pathogen Informatics"/>
            <person name="Doyle S."/>
        </authorList>
    </citation>
    <scope>NUCLEOTIDE SEQUENCE [LARGE SCALE GENOMIC DNA]</scope>
    <source>
        <strain evidence="7 8">NCTC11546</strain>
    </source>
</reference>
<evidence type="ECO:0000313" key="7">
    <source>
        <dbReference type="EMBL" id="SQA78230.1"/>
    </source>
</evidence>
<dbReference type="PANTHER" id="PTHR37422">
    <property type="entry name" value="TEICHURONIC ACID BIOSYNTHESIS PROTEIN TUAE"/>
    <property type="match status" value="1"/>
</dbReference>
<evidence type="ECO:0000256" key="2">
    <source>
        <dbReference type="ARBA" id="ARBA00022692"/>
    </source>
</evidence>
<dbReference type="PANTHER" id="PTHR37422:SF13">
    <property type="entry name" value="LIPOPOLYSACCHARIDE BIOSYNTHESIS PROTEIN PA4999-RELATED"/>
    <property type="match status" value="1"/>
</dbReference>
<dbReference type="Proteomes" id="UP000249891">
    <property type="component" value="Unassembled WGS sequence"/>
</dbReference>
<name>A0A2X2TP97_CAPOC</name>
<feature type="transmembrane region" description="Helical" evidence="5">
    <location>
        <begin position="7"/>
        <end position="26"/>
    </location>
</feature>
<organism evidence="7 8">
    <name type="scientific">Capnocytophaga ochracea</name>
    <dbReference type="NCBI Taxonomy" id="1018"/>
    <lineage>
        <taxon>Bacteria</taxon>
        <taxon>Pseudomonadati</taxon>
        <taxon>Bacteroidota</taxon>
        <taxon>Flavobacteriia</taxon>
        <taxon>Flavobacteriales</taxon>
        <taxon>Flavobacteriaceae</taxon>
        <taxon>Capnocytophaga</taxon>
    </lineage>
</organism>
<evidence type="ECO:0000256" key="1">
    <source>
        <dbReference type="ARBA" id="ARBA00004141"/>
    </source>
</evidence>
<feature type="transmembrane region" description="Helical" evidence="5">
    <location>
        <begin position="310"/>
        <end position="326"/>
    </location>
</feature>
<evidence type="ECO:0000256" key="4">
    <source>
        <dbReference type="ARBA" id="ARBA00023136"/>
    </source>
</evidence>
<keyword evidence="4 5" id="KW-0472">Membrane</keyword>